<dbReference type="AlphaFoldDB" id="A0A174WPX9"/>
<accession>A0A174WPX9</accession>
<dbReference type="SUPFAM" id="SSF56601">
    <property type="entry name" value="beta-lactamase/transpeptidase-like"/>
    <property type="match status" value="1"/>
</dbReference>
<dbReference type="InterPro" id="IPR012338">
    <property type="entry name" value="Beta-lactam/transpept-like"/>
</dbReference>
<evidence type="ECO:0000313" key="1">
    <source>
        <dbReference type="EMBL" id="OBY09642.1"/>
    </source>
</evidence>
<evidence type="ECO:0000313" key="2">
    <source>
        <dbReference type="Proteomes" id="UP000092714"/>
    </source>
</evidence>
<keyword evidence="2" id="KW-1185">Reference proteome</keyword>
<evidence type="ECO:0008006" key="3">
    <source>
        <dbReference type="Google" id="ProtNLM"/>
    </source>
</evidence>
<protein>
    <recommendedName>
        <fullName evidence="3">Beta-lactamase</fullName>
    </recommendedName>
</protein>
<dbReference type="Proteomes" id="UP000092714">
    <property type="component" value="Unassembled WGS sequence"/>
</dbReference>
<reference evidence="1 2" key="1">
    <citation type="submission" date="2016-06" db="EMBL/GenBank/DDBJ databases">
        <authorList>
            <person name="Kjaerup R.B."/>
            <person name="Dalgaard T.S."/>
            <person name="Juul-Madsen H.R."/>
        </authorList>
    </citation>
    <scope>NUCLEOTIDE SEQUENCE [LARGE SCALE GENOMIC DNA]</scope>
    <source>
        <strain evidence="1 2">373-A1</strain>
    </source>
</reference>
<name>A0A174WPX9_9CLOT</name>
<dbReference type="OrthoDB" id="9775096at2"/>
<proteinExistence type="predicted"/>
<organism evidence="1 2">
    <name type="scientific">Clostridium paraputrificum</name>
    <dbReference type="NCBI Taxonomy" id="29363"/>
    <lineage>
        <taxon>Bacteria</taxon>
        <taxon>Bacillati</taxon>
        <taxon>Bacillota</taxon>
        <taxon>Clostridia</taxon>
        <taxon>Eubacteriales</taxon>
        <taxon>Clostridiaceae</taxon>
        <taxon>Clostridium</taxon>
    </lineage>
</organism>
<sequence length="98" mass="11070">MGYKIEINENKVFTAASTYKVGLNMVTYEKIRKGSLDKYFQYNKVVHKMSNYGGAVSDIGIVFTDKPYVIVAYAEGVSGPAEKISKISRMIYNEQLKK</sequence>
<dbReference type="RefSeq" id="WP_027098988.1">
    <property type="nucleotide sequence ID" value="NZ_CABHIH010000007.1"/>
</dbReference>
<dbReference type="EMBL" id="MAPZ01000028">
    <property type="protein sequence ID" value="OBY09642.1"/>
    <property type="molecule type" value="Genomic_DNA"/>
</dbReference>
<dbReference type="GeneID" id="42776821"/>
<gene>
    <name evidence="1" type="ORF">CP373A1_15000</name>
</gene>
<dbReference type="Gene3D" id="3.40.710.10">
    <property type="entry name" value="DD-peptidase/beta-lactamase superfamily"/>
    <property type="match status" value="2"/>
</dbReference>
<comment type="caution">
    <text evidence="1">The sequence shown here is derived from an EMBL/GenBank/DDBJ whole genome shotgun (WGS) entry which is preliminary data.</text>
</comment>